<accession>A0A0A9CRN6</accession>
<dbReference type="EMBL" id="GBRH01219634">
    <property type="protein sequence ID" value="JAD78261.1"/>
    <property type="molecule type" value="Transcribed_RNA"/>
</dbReference>
<reference evidence="2" key="1">
    <citation type="submission" date="2014-09" db="EMBL/GenBank/DDBJ databases">
        <authorList>
            <person name="Magalhaes I.L.F."/>
            <person name="Oliveira U."/>
            <person name="Santos F.R."/>
            <person name="Vidigal T.H.D.A."/>
            <person name="Brescovit A.D."/>
            <person name="Santos A.J."/>
        </authorList>
    </citation>
    <scope>NUCLEOTIDE SEQUENCE</scope>
    <source>
        <tissue evidence="2">Shoot tissue taken approximately 20 cm above the soil surface</tissue>
    </source>
</reference>
<feature type="signal peptide" evidence="1">
    <location>
        <begin position="1"/>
        <end position="23"/>
    </location>
</feature>
<name>A0A0A9CRN6_ARUDO</name>
<feature type="chain" id="PRO_5002044599" evidence="1">
    <location>
        <begin position="24"/>
        <end position="48"/>
    </location>
</feature>
<proteinExistence type="predicted"/>
<keyword evidence="1" id="KW-0732">Signal</keyword>
<dbReference type="AlphaFoldDB" id="A0A0A9CRN6"/>
<organism evidence="2">
    <name type="scientific">Arundo donax</name>
    <name type="common">Giant reed</name>
    <name type="synonym">Donax arundinaceus</name>
    <dbReference type="NCBI Taxonomy" id="35708"/>
    <lineage>
        <taxon>Eukaryota</taxon>
        <taxon>Viridiplantae</taxon>
        <taxon>Streptophyta</taxon>
        <taxon>Embryophyta</taxon>
        <taxon>Tracheophyta</taxon>
        <taxon>Spermatophyta</taxon>
        <taxon>Magnoliopsida</taxon>
        <taxon>Liliopsida</taxon>
        <taxon>Poales</taxon>
        <taxon>Poaceae</taxon>
        <taxon>PACMAD clade</taxon>
        <taxon>Arundinoideae</taxon>
        <taxon>Arundineae</taxon>
        <taxon>Arundo</taxon>
    </lineage>
</organism>
<sequence>MRRCRGSSCLLAKLISIAPTAVSLRYPHVYGWNIMRRCATTERPARVL</sequence>
<protein>
    <submittedName>
        <fullName evidence="2">Uncharacterized protein</fullName>
    </submittedName>
</protein>
<reference evidence="2" key="2">
    <citation type="journal article" date="2015" name="Data Brief">
        <title>Shoot transcriptome of the giant reed, Arundo donax.</title>
        <authorList>
            <person name="Barrero R.A."/>
            <person name="Guerrero F.D."/>
            <person name="Moolhuijzen P."/>
            <person name="Goolsby J.A."/>
            <person name="Tidwell J."/>
            <person name="Bellgard S.E."/>
            <person name="Bellgard M.I."/>
        </authorList>
    </citation>
    <scope>NUCLEOTIDE SEQUENCE</scope>
    <source>
        <tissue evidence="2">Shoot tissue taken approximately 20 cm above the soil surface</tissue>
    </source>
</reference>
<evidence type="ECO:0000313" key="2">
    <source>
        <dbReference type="EMBL" id="JAD78261.1"/>
    </source>
</evidence>
<evidence type="ECO:0000256" key="1">
    <source>
        <dbReference type="SAM" id="SignalP"/>
    </source>
</evidence>